<reference evidence="3 4" key="1">
    <citation type="submission" date="2016-10" db="EMBL/GenBank/DDBJ databases">
        <authorList>
            <person name="de Groot N.N."/>
        </authorList>
    </citation>
    <scope>NUCLEOTIDE SEQUENCE [LARGE SCALE GENOMIC DNA]</scope>
    <source>
        <strain evidence="3 4">DSM 16077</strain>
    </source>
</reference>
<name>A0A1G9R0C7_9PROT</name>
<dbReference type="SUPFAM" id="SSF52266">
    <property type="entry name" value="SGNH hydrolase"/>
    <property type="match status" value="1"/>
</dbReference>
<sequence>MRHMLHLIVIGLLGLTAPAFALDDEPAYRLVVLGDSLSAGFGLSDNEALPARLDQALAARGLAQVIVLNAGVSGDTTAGGLARFDFSVGPDADGVVIALGANDALQGQPPARTRANLAAMIDLARARNLDIVLAGMQAPVNMGVEYRAQFDAIYPDLSQAEDIALYPFLLGPVILRPELLQRDGLHPTAEGVELMAAPLADFIATALFVLPLREVTP</sequence>
<protein>
    <submittedName>
        <fullName evidence="3">(3S)-malyl-CoA thioesterase</fullName>
    </submittedName>
</protein>
<dbReference type="EMBL" id="FNHG01000006">
    <property type="protein sequence ID" value="SDM16709.1"/>
    <property type="molecule type" value="Genomic_DNA"/>
</dbReference>
<accession>A0A1G9R0C7</accession>
<proteinExistence type="predicted"/>
<dbReference type="AlphaFoldDB" id="A0A1G9R0C7"/>
<dbReference type="InterPro" id="IPR013830">
    <property type="entry name" value="SGNH_hydro"/>
</dbReference>
<dbReference type="Gene3D" id="3.40.50.1110">
    <property type="entry name" value="SGNH hydrolase"/>
    <property type="match status" value="1"/>
</dbReference>
<organism evidence="3 4">
    <name type="scientific">Maricaulis salignorans</name>
    <dbReference type="NCBI Taxonomy" id="144026"/>
    <lineage>
        <taxon>Bacteria</taxon>
        <taxon>Pseudomonadati</taxon>
        <taxon>Pseudomonadota</taxon>
        <taxon>Alphaproteobacteria</taxon>
        <taxon>Maricaulales</taxon>
        <taxon>Maricaulaceae</taxon>
        <taxon>Maricaulis</taxon>
    </lineage>
</organism>
<gene>
    <name evidence="3" type="ORF">SAMN04488568_10614</name>
</gene>
<dbReference type="GO" id="GO:0004622">
    <property type="term" value="F:phosphatidylcholine lysophospholipase activity"/>
    <property type="evidence" value="ECO:0007669"/>
    <property type="project" value="TreeGrafter"/>
</dbReference>
<evidence type="ECO:0000313" key="4">
    <source>
        <dbReference type="Proteomes" id="UP000199759"/>
    </source>
</evidence>
<dbReference type="CDD" id="cd01822">
    <property type="entry name" value="Lysophospholipase_L1_like"/>
    <property type="match status" value="1"/>
</dbReference>
<dbReference type="PANTHER" id="PTHR30383">
    <property type="entry name" value="THIOESTERASE 1/PROTEASE 1/LYSOPHOSPHOLIPASE L1"/>
    <property type="match status" value="1"/>
</dbReference>
<dbReference type="STRING" id="144026.SAMN04488568_10614"/>
<feature type="signal peptide" evidence="1">
    <location>
        <begin position="1"/>
        <end position="21"/>
    </location>
</feature>
<keyword evidence="4" id="KW-1185">Reference proteome</keyword>
<evidence type="ECO:0000313" key="3">
    <source>
        <dbReference type="EMBL" id="SDM16709.1"/>
    </source>
</evidence>
<dbReference type="PANTHER" id="PTHR30383:SF24">
    <property type="entry name" value="THIOESTERASE 1_PROTEASE 1_LYSOPHOSPHOLIPASE L1"/>
    <property type="match status" value="1"/>
</dbReference>
<dbReference type="GO" id="GO:0006629">
    <property type="term" value="P:lipid metabolic process"/>
    <property type="evidence" value="ECO:0007669"/>
    <property type="project" value="InterPro"/>
</dbReference>
<evidence type="ECO:0000259" key="2">
    <source>
        <dbReference type="Pfam" id="PF13472"/>
    </source>
</evidence>
<dbReference type="Pfam" id="PF13472">
    <property type="entry name" value="Lipase_GDSL_2"/>
    <property type="match status" value="1"/>
</dbReference>
<feature type="chain" id="PRO_5011787522" evidence="1">
    <location>
        <begin position="22"/>
        <end position="217"/>
    </location>
</feature>
<dbReference type="Proteomes" id="UP000199759">
    <property type="component" value="Unassembled WGS sequence"/>
</dbReference>
<keyword evidence="1" id="KW-0732">Signal</keyword>
<evidence type="ECO:0000256" key="1">
    <source>
        <dbReference type="SAM" id="SignalP"/>
    </source>
</evidence>
<dbReference type="PROSITE" id="PS01098">
    <property type="entry name" value="LIPASE_GDSL_SER"/>
    <property type="match status" value="1"/>
</dbReference>
<dbReference type="InterPro" id="IPR036514">
    <property type="entry name" value="SGNH_hydro_sf"/>
</dbReference>
<dbReference type="InterPro" id="IPR008265">
    <property type="entry name" value="Lipase_GDSL_AS"/>
</dbReference>
<feature type="domain" description="SGNH hydrolase-type esterase" evidence="2">
    <location>
        <begin position="32"/>
        <end position="193"/>
    </location>
</feature>
<dbReference type="InterPro" id="IPR051532">
    <property type="entry name" value="Ester_Hydrolysis_Enzymes"/>
</dbReference>